<feature type="compositionally biased region" description="Basic residues" evidence="1">
    <location>
        <begin position="101"/>
        <end position="112"/>
    </location>
</feature>
<feature type="compositionally biased region" description="Basic and acidic residues" evidence="1">
    <location>
        <begin position="49"/>
        <end position="74"/>
    </location>
</feature>
<dbReference type="InterPro" id="IPR057684">
    <property type="entry name" value="DUF7924"/>
</dbReference>
<evidence type="ECO:0000259" key="2">
    <source>
        <dbReference type="Pfam" id="PF25545"/>
    </source>
</evidence>
<proteinExistence type="predicted"/>
<dbReference type="Proteomes" id="UP000800200">
    <property type="component" value="Unassembled WGS sequence"/>
</dbReference>
<feature type="compositionally biased region" description="Basic and acidic residues" evidence="1">
    <location>
        <begin position="138"/>
        <end position="153"/>
    </location>
</feature>
<dbReference type="PANTHER" id="PTHR42470:SF2">
    <property type="match status" value="1"/>
</dbReference>
<gene>
    <name evidence="3" type="ORF">K469DRAFT_740566</name>
</gene>
<dbReference type="Pfam" id="PF25545">
    <property type="entry name" value="DUF7924"/>
    <property type="match status" value="1"/>
</dbReference>
<keyword evidence="4" id="KW-1185">Reference proteome</keyword>
<feature type="region of interest" description="Disordered" evidence="1">
    <location>
        <begin position="1"/>
        <end position="87"/>
    </location>
</feature>
<organism evidence="3 4">
    <name type="scientific">Zopfia rhizophila CBS 207.26</name>
    <dbReference type="NCBI Taxonomy" id="1314779"/>
    <lineage>
        <taxon>Eukaryota</taxon>
        <taxon>Fungi</taxon>
        <taxon>Dikarya</taxon>
        <taxon>Ascomycota</taxon>
        <taxon>Pezizomycotina</taxon>
        <taxon>Dothideomycetes</taxon>
        <taxon>Dothideomycetes incertae sedis</taxon>
        <taxon>Zopfiaceae</taxon>
        <taxon>Zopfia</taxon>
    </lineage>
</organism>
<feature type="compositionally biased region" description="Polar residues" evidence="1">
    <location>
        <begin position="115"/>
        <end position="137"/>
    </location>
</feature>
<sequence>MASGSATLAVQKRRRMPTQGDKEYLESSAIPETSRQDRKASPEPANHTTTERPRKQKRPREDETISEARVDFWTEKGTWPTEEQEKTMDRFRDIVHHALARKRSSASLRRKRSDTSINAETVLTRTPSDQQPRQQKSQLKERGSFMGKYEEGTTAESKELCQKLLRASQSPPEHTLFDDNLFEDTLELIKGRNETRVIRDIALLIIPPAEILAIRGAKRLKILRETTNADWNNAIPFCGPRPQPDYGLGFKREAFNREQIQKLQPFIGNEMEGWSYVAATYDMYLPFLTCEVKCGAAAMNIADRQNAHNRTVALQNLVELFRLVGREKELNREVNGFSISHSDVDIRIWGHYAVIDGRDATFYRHPIGEFSIKNTELDRGKRRICSAIDMLPTDLNFEVSDQPEPQFPDQERASSNSGLSLKELGSRYVEEGMTASLA</sequence>
<protein>
    <recommendedName>
        <fullName evidence="2">DUF7924 domain-containing protein</fullName>
    </recommendedName>
</protein>
<name>A0A6A6DSN1_9PEZI</name>
<dbReference type="OrthoDB" id="5132737at2759"/>
<evidence type="ECO:0000256" key="1">
    <source>
        <dbReference type="SAM" id="MobiDB-lite"/>
    </source>
</evidence>
<dbReference type="EMBL" id="ML994650">
    <property type="protein sequence ID" value="KAF2182073.1"/>
    <property type="molecule type" value="Genomic_DNA"/>
</dbReference>
<evidence type="ECO:0000313" key="3">
    <source>
        <dbReference type="EMBL" id="KAF2182073.1"/>
    </source>
</evidence>
<feature type="domain" description="DUF7924" evidence="2">
    <location>
        <begin position="182"/>
        <end position="376"/>
    </location>
</feature>
<feature type="region of interest" description="Disordered" evidence="1">
    <location>
        <begin position="101"/>
        <end position="153"/>
    </location>
</feature>
<accession>A0A6A6DSN1</accession>
<reference evidence="3" key="1">
    <citation type="journal article" date="2020" name="Stud. Mycol.">
        <title>101 Dothideomycetes genomes: a test case for predicting lifestyles and emergence of pathogens.</title>
        <authorList>
            <person name="Haridas S."/>
            <person name="Albert R."/>
            <person name="Binder M."/>
            <person name="Bloem J."/>
            <person name="Labutti K."/>
            <person name="Salamov A."/>
            <person name="Andreopoulos B."/>
            <person name="Baker S."/>
            <person name="Barry K."/>
            <person name="Bills G."/>
            <person name="Bluhm B."/>
            <person name="Cannon C."/>
            <person name="Castanera R."/>
            <person name="Culley D."/>
            <person name="Daum C."/>
            <person name="Ezra D."/>
            <person name="Gonzalez J."/>
            <person name="Henrissat B."/>
            <person name="Kuo A."/>
            <person name="Liang C."/>
            <person name="Lipzen A."/>
            <person name="Lutzoni F."/>
            <person name="Magnuson J."/>
            <person name="Mondo S."/>
            <person name="Nolan M."/>
            <person name="Ohm R."/>
            <person name="Pangilinan J."/>
            <person name="Park H.-J."/>
            <person name="Ramirez L."/>
            <person name="Alfaro M."/>
            <person name="Sun H."/>
            <person name="Tritt A."/>
            <person name="Yoshinaga Y."/>
            <person name="Zwiers L.-H."/>
            <person name="Turgeon B."/>
            <person name="Goodwin S."/>
            <person name="Spatafora J."/>
            <person name="Crous P."/>
            <person name="Grigoriev I."/>
        </authorList>
    </citation>
    <scope>NUCLEOTIDE SEQUENCE</scope>
    <source>
        <strain evidence="3">CBS 207.26</strain>
    </source>
</reference>
<dbReference type="PANTHER" id="PTHR42470">
    <property type="entry name" value="VAST DOMAIN-CONTAINING PROTEIN"/>
    <property type="match status" value="1"/>
</dbReference>
<evidence type="ECO:0000313" key="4">
    <source>
        <dbReference type="Proteomes" id="UP000800200"/>
    </source>
</evidence>
<dbReference type="AlphaFoldDB" id="A0A6A6DSN1"/>